<dbReference type="EMBL" id="NBNE01005609">
    <property type="protein sequence ID" value="OWZ03290.1"/>
    <property type="molecule type" value="Genomic_DNA"/>
</dbReference>
<evidence type="ECO:0000313" key="11">
    <source>
        <dbReference type="Proteomes" id="UP000198211"/>
    </source>
</evidence>
<keyword evidence="7" id="KW-0378">Hydrolase</keyword>
<dbReference type="SUPFAM" id="SSF56672">
    <property type="entry name" value="DNA/RNA polymerases"/>
    <property type="match status" value="1"/>
</dbReference>
<proteinExistence type="predicted"/>
<name>A0A225VFL1_9STRA</name>
<keyword evidence="5" id="KW-0064">Aspartyl protease</keyword>
<dbReference type="InterPro" id="IPR041373">
    <property type="entry name" value="RT_RNaseH"/>
</dbReference>
<evidence type="ECO:0000256" key="3">
    <source>
        <dbReference type="ARBA" id="ARBA00022695"/>
    </source>
</evidence>
<dbReference type="PANTHER" id="PTHR33064">
    <property type="entry name" value="POL PROTEIN"/>
    <property type="match status" value="1"/>
</dbReference>
<accession>A0A225VFL1</accession>
<evidence type="ECO:0000256" key="8">
    <source>
        <dbReference type="ARBA" id="ARBA00022918"/>
    </source>
</evidence>
<dbReference type="GO" id="GO:0004190">
    <property type="term" value="F:aspartic-type endopeptidase activity"/>
    <property type="evidence" value="ECO:0007669"/>
    <property type="project" value="UniProtKB-KW"/>
</dbReference>
<keyword evidence="4" id="KW-0540">Nuclease</keyword>
<reference evidence="11" key="1">
    <citation type="submission" date="2017-03" db="EMBL/GenBank/DDBJ databases">
        <title>Phytopthora megakarya and P. palmivora, two closely related causual agents of cacao black pod achieved similar genome size and gene model numbers by different mechanisms.</title>
        <authorList>
            <person name="Ali S."/>
            <person name="Shao J."/>
            <person name="Larry D.J."/>
            <person name="Kronmiller B."/>
            <person name="Shen D."/>
            <person name="Strem M.D."/>
            <person name="Melnick R.L."/>
            <person name="Guiltinan M.J."/>
            <person name="Tyler B.M."/>
            <person name="Meinhardt L.W."/>
            <person name="Bailey B.A."/>
        </authorList>
    </citation>
    <scope>NUCLEOTIDE SEQUENCE [LARGE SCALE GENOMIC DNA]</scope>
    <source>
        <strain evidence="11">zdho120</strain>
    </source>
</reference>
<dbReference type="GO" id="GO:0003964">
    <property type="term" value="F:RNA-directed DNA polymerase activity"/>
    <property type="evidence" value="ECO:0007669"/>
    <property type="project" value="UniProtKB-KW"/>
</dbReference>
<protein>
    <recommendedName>
        <fullName evidence="9">Reverse transcriptase RNase H-like domain-containing protein</fullName>
    </recommendedName>
</protein>
<evidence type="ECO:0000256" key="2">
    <source>
        <dbReference type="ARBA" id="ARBA00022679"/>
    </source>
</evidence>
<evidence type="ECO:0000256" key="5">
    <source>
        <dbReference type="ARBA" id="ARBA00022750"/>
    </source>
</evidence>
<dbReference type="GO" id="GO:0006508">
    <property type="term" value="P:proteolysis"/>
    <property type="evidence" value="ECO:0007669"/>
    <property type="project" value="UniProtKB-KW"/>
</dbReference>
<dbReference type="Proteomes" id="UP000198211">
    <property type="component" value="Unassembled WGS sequence"/>
</dbReference>
<gene>
    <name evidence="10" type="ORF">PHMEG_00025009</name>
</gene>
<evidence type="ECO:0000313" key="10">
    <source>
        <dbReference type="EMBL" id="OWZ03290.1"/>
    </source>
</evidence>
<keyword evidence="3" id="KW-0548">Nucleotidyltransferase</keyword>
<evidence type="ECO:0000256" key="1">
    <source>
        <dbReference type="ARBA" id="ARBA00022670"/>
    </source>
</evidence>
<dbReference type="InterPro" id="IPR043502">
    <property type="entry name" value="DNA/RNA_pol_sf"/>
</dbReference>
<keyword evidence="2" id="KW-0808">Transferase</keyword>
<evidence type="ECO:0000256" key="4">
    <source>
        <dbReference type="ARBA" id="ARBA00022722"/>
    </source>
</evidence>
<evidence type="ECO:0000259" key="9">
    <source>
        <dbReference type="Pfam" id="PF17917"/>
    </source>
</evidence>
<comment type="caution">
    <text evidence="10">The sequence shown here is derived from an EMBL/GenBank/DDBJ whole genome shotgun (WGS) entry which is preliminary data.</text>
</comment>
<organism evidence="10 11">
    <name type="scientific">Phytophthora megakarya</name>
    <dbReference type="NCBI Taxonomy" id="4795"/>
    <lineage>
        <taxon>Eukaryota</taxon>
        <taxon>Sar</taxon>
        <taxon>Stramenopiles</taxon>
        <taxon>Oomycota</taxon>
        <taxon>Peronosporomycetes</taxon>
        <taxon>Peronosporales</taxon>
        <taxon>Peronosporaceae</taxon>
        <taxon>Phytophthora</taxon>
    </lineage>
</organism>
<dbReference type="AlphaFoldDB" id="A0A225VFL1"/>
<evidence type="ECO:0000256" key="6">
    <source>
        <dbReference type="ARBA" id="ARBA00022759"/>
    </source>
</evidence>
<dbReference type="Pfam" id="PF17917">
    <property type="entry name" value="RT_RNaseH"/>
    <property type="match status" value="1"/>
</dbReference>
<keyword evidence="6" id="KW-0255">Endonuclease</keyword>
<evidence type="ECO:0000256" key="7">
    <source>
        <dbReference type="ARBA" id="ARBA00022801"/>
    </source>
</evidence>
<dbReference type="InterPro" id="IPR051320">
    <property type="entry name" value="Viral_Replic_Matur_Polypro"/>
</dbReference>
<feature type="domain" description="Reverse transcriptase RNase H-like" evidence="9">
    <location>
        <begin position="172"/>
        <end position="264"/>
    </location>
</feature>
<dbReference type="PANTHER" id="PTHR33064:SF37">
    <property type="entry name" value="RIBONUCLEASE H"/>
    <property type="match status" value="1"/>
</dbReference>
<sequence length="397" mass="44975">MQDVFRDMLYDNVLMWVDDIFVFTTTTTNSLHWMFFGRIRELGLKLNANRSWHLCVHHDNDKFIAVLRMFFGRIRELGLKLNANRSCLLAPTTAYLQKLLCAANWLRESIVQFAQFAAPLQVKLEKTFDGHSRKKRYAQGLTLTWTSEEQTQYREFLDCVARSAGQALPSETATMCVTSDASDRGWSIIVSEVESWDDCKSVADQPHALLICKGGMFKGDQLHWSIAEKEGYPIFKTAYDFENLLHRSAGFKLFCDHTNLIHGFCPHTEIDKHGSDNVWADLVSHWLVPAGTAHITVKAVRTRGSREVSRLRPLNDETFVWPSLAHVEEAQRLYHLFAPSGATDPTVSGTMFLLVEGKAWTPTQAKALIAQILVAAHCGLNAHRGADVMLCQLRAQY</sequence>
<keyword evidence="1" id="KW-0645">Protease</keyword>
<keyword evidence="8" id="KW-0695">RNA-directed DNA polymerase</keyword>
<dbReference type="GO" id="GO:0004519">
    <property type="term" value="F:endonuclease activity"/>
    <property type="evidence" value="ECO:0007669"/>
    <property type="project" value="UniProtKB-KW"/>
</dbReference>
<keyword evidence="11" id="KW-1185">Reference proteome</keyword>
<dbReference type="OrthoDB" id="123837at2759"/>